<dbReference type="Pfam" id="PF13452">
    <property type="entry name" value="FAS1_DH_region"/>
    <property type="match status" value="1"/>
</dbReference>
<protein>
    <submittedName>
        <fullName evidence="4">MaoC family dehydratase N-terminal domain-containing protein</fullName>
    </submittedName>
</protein>
<dbReference type="InterPro" id="IPR050965">
    <property type="entry name" value="UPF0336/Enoyl-CoA_hydratase"/>
</dbReference>
<dbReference type="NCBIfam" id="NF040620">
    <property type="entry name" value="fused_HadA_HadB"/>
    <property type="match status" value="1"/>
</dbReference>
<evidence type="ECO:0000259" key="3">
    <source>
        <dbReference type="Pfam" id="PF13452"/>
    </source>
</evidence>
<comment type="similarity">
    <text evidence="1">Belongs to the enoyl-CoA hydratase/isomerase family.</text>
</comment>
<keyword evidence="5" id="KW-1185">Reference proteome</keyword>
<sequence length="338" mass="35508">MVIALDDTMQSMVGRAFRLADYYEVGREQVRAFAGAVRNDHPLHRDDAAAAERGLPGLLASPTFTALLGGAAQTALATLLTDCDLTVAVQTQQQLDFHRPVCVGDRLTSTIALQSHRRAFGGDLLEVTNHIADQDGRAAVTSHTSLIARSAGGDLGKQLADLNETVLRDGVGTPARAALDSVALPARTVPQSISDGLRRASRPRVAVGDHLPARAYRVTYGDLVHYAGLSGDPNPIHWHEPAAALAGLGAGVVAHGMLTMGLGAGYLVSWAGDPRALRQYTVRWSGPLTVVPGTVSTLEFGGKIMALCRDSGIATVALTATQNGRRVFGRATAAVLMV</sequence>
<dbReference type="InterPro" id="IPR002539">
    <property type="entry name" value="MaoC-like_dom"/>
</dbReference>
<gene>
    <name evidence="4" type="ORF">JK358_18595</name>
</gene>
<reference evidence="4 5" key="1">
    <citation type="submission" date="2021-01" db="EMBL/GenBank/DDBJ databases">
        <title>WGS of actinomycetes isolated from Thailand.</title>
        <authorList>
            <person name="Thawai C."/>
        </authorList>
    </citation>
    <scope>NUCLEOTIDE SEQUENCE [LARGE SCALE GENOMIC DNA]</scope>
    <source>
        <strain evidence="4 5">LPG 2</strain>
    </source>
</reference>
<evidence type="ECO:0000259" key="2">
    <source>
        <dbReference type="Pfam" id="PF01575"/>
    </source>
</evidence>
<dbReference type="InterPro" id="IPR039569">
    <property type="entry name" value="FAS1-like_DH_region"/>
</dbReference>
<feature type="domain" description="FAS1-like dehydratase" evidence="3">
    <location>
        <begin position="11"/>
        <end position="141"/>
    </location>
</feature>
<dbReference type="InterPro" id="IPR029069">
    <property type="entry name" value="HotDog_dom_sf"/>
</dbReference>
<evidence type="ECO:0000256" key="1">
    <source>
        <dbReference type="ARBA" id="ARBA00005254"/>
    </source>
</evidence>
<name>A0ABS1M8P8_9NOCA</name>
<evidence type="ECO:0000313" key="4">
    <source>
        <dbReference type="EMBL" id="MBL1076410.1"/>
    </source>
</evidence>
<evidence type="ECO:0000313" key="5">
    <source>
        <dbReference type="Proteomes" id="UP000602198"/>
    </source>
</evidence>
<dbReference type="Gene3D" id="3.10.129.10">
    <property type="entry name" value="Hotdog Thioesterase"/>
    <property type="match status" value="2"/>
</dbReference>
<proteinExistence type="inferred from homology"/>
<dbReference type="CDD" id="cd03441">
    <property type="entry name" value="R_hydratase_like"/>
    <property type="match status" value="1"/>
</dbReference>
<dbReference type="Pfam" id="PF01575">
    <property type="entry name" value="MaoC_dehydratas"/>
    <property type="match status" value="1"/>
</dbReference>
<dbReference type="EMBL" id="JAERRJ010000007">
    <property type="protein sequence ID" value="MBL1076410.1"/>
    <property type="molecule type" value="Genomic_DNA"/>
</dbReference>
<dbReference type="SUPFAM" id="SSF54637">
    <property type="entry name" value="Thioesterase/thiol ester dehydrase-isomerase"/>
    <property type="match status" value="2"/>
</dbReference>
<feature type="domain" description="MaoC-like" evidence="2">
    <location>
        <begin position="214"/>
        <end position="293"/>
    </location>
</feature>
<dbReference type="Proteomes" id="UP000602198">
    <property type="component" value="Unassembled WGS sequence"/>
</dbReference>
<accession>A0ABS1M8P8</accession>
<comment type="caution">
    <text evidence="4">The sequence shown here is derived from an EMBL/GenBank/DDBJ whole genome shotgun (WGS) entry which is preliminary data.</text>
</comment>
<dbReference type="RefSeq" id="WP_201949005.1">
    <property type="nucleotide sequence ID" value="NZ_JAERRJ010000007.1"/>
</dbReference>
<dbReference type="PANTHER" id="PTHR43437:SF3">
    <property type="entry name" value="HYDROXYACYL-THIOESTER DEHYDRATASE TYPE 2, MITOCHONDRIAL"/>
    <property type="match status" value="1"/>
</dbReference>
<dbReference type="PANTHER" id="PTHR43437">
    <property type="entry name" value="HYDROXYACYL-THIOESTER DEHYDRATASE TYPE 2, MITOCHONDRIAL-RELATED"/>
    <property type="match status" value="1"/>
</dbReference>
<organism evidence="4 5">
    <name type="scientific">Nocardia acididurans</name>
    <dbReference type="NCBI Taxonomy" id="2802282"/>
    <lineage>
        <taxon>Bacteria</taxon>
        <taxon>Bacillati</taxon>
        <taxon>Actinomycetota</taxon>
        <taxon>Actinomycetes</taxon>
        <taxon>Mycobacteriales</taxon>
        <taxon>Nocardiaceae</taxon>
        <taxon>Nocardia</taxon>
    </lineage>
</organism>